<name>A0ABW4H3M6_9LACO</name>
<feature type="transmembrane region" description="Helical" evidence="7">
    <location>
        <begin position="423"/>
        <end position="443"/>
    </location>
</feature>
<protein>
    <submittedName>
        <fullName evidence="9">MFS transporter</fullName>
    </submittedName>
</protein>
<evidence type="ECO:0000256" key="3">
    <source>
        <dbReference type="ARBA" id="ARBA00022475"/>
    </source>
</evidence>
<evidence type="ECO:0000256" key="1">
    <source>
        <dbReference type="ARBA" id="ARBA00004651"/>
    </source>
</evidence>
<dbReference type="Gene3D" id="1.20.1720.10">
    <property type="entry name" value="Multidrug resistance protein D"/>
    <property type="match status" value="1"/>
</dbReference>
<dbReference type="InterPro" id="IPR011701">
    <property type="entry name" value="MFS"/>
</dbReference>
<dbReference type="PANTHER" id="PTHR42718:SF46">
    <property type="entry name" value="BLR6921 PROTEIN"/>
    <property type="match status" value="1"/>
</dbReference>
<feature type="transmembrane region" description="Helical" evidence="7">
    <location>
        <begin position="109"/>
        <end position="127"/>
    </location>
</feature>
<dbReference type="RefSeq" id="WP_125700755.1">
    <property type="nucleotide sequence ID" value="NZ_JBHTOM010000006.1"/>
</dbReference>
<feature type="transmembrane region" description="Helical" evidence="7">
    <location>
        <begin position="223"/>
        <end position="245"/>
    </location>
</feature>
<dbReference type="Pfam" id="PF07690">
    <property type="entry name" value="MFS_1"/>
    <property type="match status" value="2"/>
</dbReference>
<dbReference type="NCBIfam" id="TIGR00711">
    <property type="entry name" value="efflux_EmrB"/>
    <property type="match status" value="1"/>
</dbReference>
<dbReference type="SUPFAM" id="SSF103473">
    <property type="entry name" value="MFS general substrate transporter"/>
    <property type="match status" value="1"/>
</dbReference>
<feature type="transmembrane region" description="Helical" evidence="7">
    <location>
        <begin position="396"/>
        <end position="417"/>
    </location>
</feature>
<feature type="transmembrane region" description="Helical" evidence="7">
    <location>
        <begin position="50"/>
        <end position="68"/>
    </location>
</feature>
<evidence type="ECO:0000313" key="9">
    <source>
        <dbReference type="EMBL" id="MFD1549153.1"/>
    </source>
</evidence>
<feature type="transmembrane region" description="Helical" evidence="7">
    <location>
        <begin position="197"/>
        <end position="217"/>
    </location>
</feature>
<feature type="domain" description="Major facilitator superfamily (MFS) profile" evidence="8">
    <location>
        <begin position="11"/>
        <end position="452"/>
    </location>
</feature>
<evidence type="ECO:0000256" key="7">
    <source>
        <dbReference type="SAM" id="Phobius"/>
    </source>
</evidence>
<dbReference type="PANTHER" id="PTHR42718">
    <property type="entry name" value="MAJOR FACILITATOR SUPERFAMILY MULTIDRUG TRANSPORTER MFSC"/>
    <property type="match status" value="1"/>
</dbReference>
<feature type="transmembrane region" description="Helical" evidence="7">
    <location>
        <begin position="330"/>
        <end position="350"/>
    </location>
</feature>
<evidence type="ECO:0000256" key="2">
    <source>
        <dbReference type="ARBA" id="ARBA00022448"/>
    </source>
</evidence>
<dbReference type="Proteomes" id="UP001597195">
    <property type="component" value="Unassembled WGS sequence"/>
</dbReference>
<feature type="transmembrane region" description="Helical" evidence="7">
    <location>
        <begin position="266"/>
        <end position="286"/>
    </location>
</feature>
<dbReference type="InterPro" id="IPR020846">
    <property type="entry name" value="MFS_dom"/>
</dbReference>
<dbReference type="PROSITE" id="PS50850">
    <property type="entry name" value="MFS"/>
    <property type="match status" value="1"/>
</dbReference>
<dbReference type="EMBL" id="JBHTOM010000006">
    <property type="protein sequence ID" value="MFD1549153.1"/>
    <property type="molecule type" value="Genomic_DNA"/>
</dbReference>
<evidence type="ECO:0000256" key="5">
    <source>
        <dbReference type="ARBA" id="ARBA00022989"/>
    </source>
</evidence>
<comment type="subcellular location">
    <subcellularLocation>
        <location evidence="1">Cell membrane</location>
        <topology evidence="1">Multi-pass membrane protein</topology>
    </subcellularLocation>
</comment>
<dbReference type="InterPro" id="IPR004638">
    <property type="entry name" value="EmrB-like"/>
</dbReference>
<evidence type="ECO:0000256" key="4">
    <source>
        <dbReference type="ARBA" id="ARBA00022692"/>
    </source>
</evidence>
<evidence type="ECO:0000313" key="10">
    <source>
        <dbReference type="Proteomes" id="UP001597195"/>
    </source>
</evidence>
<feature type="transmembrane region" description="Helical" evidence="7">
    <location>
        <begin position="298"/>
        <end position="318"/>
    </location>
</feature>
<evidence type="ECO:0000256" key="6">
    <source>
        <dbReference type="ARBA" id="ARBA00023136"/>
    </source>
</evidence>
<evidence type="ECO:0000259" key="8">
    <source>
        <dbReference type="PROSITE" id="PS50850"/>
    </source>
</evidence>
<feature type="transmembrane region" description="Helical" evidence="7">
    <location>
        <begin position="139"/>
        <end position="159"/>
    </location>
</feature>
<dbReference type="CDD" id="cd17321">
    <property type="entry name" value="MFS_MMR_MDR_like"/>
    <property type="match status" value="1"/>
</dbReference>
<keyword evidence="3" id="KW-1003">Cell membrane</keyword>
<keyword evidence="2" id="KW-0813">Transport</keyword>
<gene>
    <name evidence="9" type="ORF">ACFQ5T_05555</name>
</gene>
<feature type="transmembrane region" description="Helical" evidence="7">
    <location>
        <begin position="80"/>
        <end position="103"/>
    </location>
</feature>
<sequence length="455" mass="48699">MTGETVNSRWILVLTSLGFFMAMMDAMIVTTASTAIRTEFQISVNTLQWALNAYNITIAAVLLVGVSLGERWGRRKIYNWGILIFTVGSVLCALANGIGWLILARIVEGLGASVMTPMSMAILTSALPPAQRGRALGIWSGIGGLALIVGPSLGGFIVAKLAWQWIFWINVPIGIVAIWLSKRHLPESHGQSNPINLVDNALVILTMAGVIWALSATTSSSTFAQLGLIFVIALLSLGCGAWFIYRQAHEALPMMPLSLFQERTFSGGNLATACLYGSMYGVVFFLPQYLQASQQSTALVAGLELLPWTGTLVVVAPFAGQAVDRFGERWVATLGLLCQGVGYLLIAVFVHKNYGWFVLPLMLAGVGLSMAGPALQKSVIGAVPRVMIGKASGIYNVFRLLGGALGTTLAVMIFYQFRGANFAGGFQATMVGTAAISLLGIVWSSRLRVGQRENM</sequence>
<keyword evidence="5 7" id="KW-1133">Transmembrane helix</keyword>
<dbReference type="InterPro" id="IPR036259">
    <property type="entry name" value="MFS_trans_sf"/>
</dbReference>
<reference evidence="10" key="1">
    <citation type="journal article" date="2019" name="Int. J. Syst. Evol. Microbiol.">
        <title>The Global Catalogue of Microorganisms (GCM) 10K type strain sequencing project: providing services to taxonomists for standard genome sequencing and annotation.</title>
        <authorList>
            <consortium name="The Broad Institute Genomics Platform"/>
            <consortium name="The Broad Institute Genome Sequencing Center for Infectious Disease"/>
            <person name="Wu L."/>
            <person name="Ma J."/>
        </authorList>
    </citation>
    <scope>NUCLEOTIDE SEQUENCE [LARGE SCALE GENOMIC DNA]</scope>
    <source>
        <strain evidence="10">CCM 8906</strain>
    </source>
</reference>
<accession>A0ABW4H3M6</accession>
<proteinExistence type="predicted"/>
<feature type="transmembrane region" description="Helical" evidence="7">
    <location>
        <begin position="356"/>
        <end position="375"/>
    </location>
</feature>
<organism evidence="9 10">
    <name type="scientific">Levilactobacillus fuyuanensis</name>
    <dbReference type="NCBI Taxonomy" id="2486022"/>
    <lineage>
        <taxon>Bacteria</taxon>
        <taxon>Bacillati</taxon>
        <taxon>Bacillota</taxon>
        <taxon>Bacilli</taxon>
        <taxon>Lactobacillales</taxon>
        <taxon>Lactobacillaceae</taxon>
        <taxon>Levilactobacillus</taxon>
    </lineage>
</organism>
<feature type="transmembrane region" description="Helical" evidence="7">
    <location>
        <begin position="165"/>
        <end position="185"/>
    </location>
</feature>
<keyword evidence="6 7" id="KW-0472">Membrane</keyword>
<comment type="caution">
    <text evidence="9">The sequence shown here is derived from an EMBL/GenBank/DDBJ whole genome shotgun (WGS) entry which is preliminary data.</text>
</comment>
<keyword evidence="10" id="KW-1185">Reference proteome</keyword>
<keyword evidence="4 7" id="KW-0812">Transmembrane</keyword>
<dbReference type="Gene3D" id="1.20.1250.20">
    <property type="entry name" value="MFS general substrate transporter like domains"/>
    <property type="match status" value="1"/>
</dbReference>